<dbReference type="AlphaFoldDB" id="A0A9J6BHU2"/>
<name>A0A9J6BHU2_POLVA</name>
<keyword evidence="1" id="KW-0472">Membrane</keyword>
<dbReference type="OrthoDB" id="10654779at2759"/>
<keyword evidence="3" id="KW-1185">Reference proteome</keyword>
<keyword evidence="1" id="KW-1133">Transmembrane helix</keyword>
<accession>A0A9J6BHU2</accession>
<comment type="caution">
    <text evidence="2">The sequence shown here is derived from an EMBL/GenBank/DDBJ whole genome shotgun (WGS) entry which is preliminary data.</text>
</comment>
<sequence>MSNEEQIYKTIENIIKNHHPDDQGKANCIIDQLRKRNVAAKSELQNPDLLYDQDKLASAIQPYIEAIEADKSCSPPSSETNWLIPTVSILIILVIGVAVFFIVKHFRK</sequence>
<gene>
    <name evidence="2" type="ORF">PVAND_017124</name>
</gene>
<evidence type="ECO:0000313" key="3">
    <source>
        <dbReference type="Proteomes" id="UP001107558"/>
    </source>
</evidence>
<proteinExistence type="predicted"/>
<evidence type="ECO:0000313" key="2">
    <source>
        <dbReference type="EMBL" id="KAG5669232.1"/>
    </source>
</evidence>
<dbReference type="Proteomes" id="UP001107558">
    <property type="component" value="Chromosome 4"/>
</dbReference>
<evidence type="ECO:0000256" key="1">
    <source>
        <dbReference type="SAM" id="Phobius"/>
    </source>
</evidence>
<organism evidence="2 3">
    <name type="scientific">Polypedilum vanderplanki</name>
    <name type="common">Sleeping chironomid midge</name>
    <dbReference type="NCBI Taxonomy" id="319348"/>
    <lineage>
        <taxon>Eukaryota</taxon>
        <taxon>Metazoa</taxon>
        <taxon>Ecdysozoa</taxon>
        <taxon>Arthropoda</taxon>
        <taxon>Hexapoda</taxon>
        <taxon>Insecta</taxon>
        <taxon>Pterygota</taxon>
        <taxon>Neoptera</taxon>
        <taxon>Endopterygota</taxon>
        <taxon>Diptera</taxon>
        <taxon>Nematocera</taxon>
        <taxon>Chironomoidea</taxon>
        <taxon>Chironomidae</taxon>
        <taxon>Chironominae</taxon>
        <taxon>Polypedilum</taxon>
        <taxon>Polypedilum</taxon>
    </lineage>
</organism>
<feature type="transmembrane region" description="Helical" evidence="1">
    <location>
        <begin position="82"/>
        <end position="103"/>
    </location>
</feature>
<reference evidence="2" key="1">
    <citation type="submission" date="2021-03" db="EMBL/GenBank/DDBJ databases">
        <title>Chromosome level genome of the anhydrobiotic midge Polypedilum vanderplanki.</title>
        <authorList>
            <person name="Yoshida Y."/>
            <person name="Kikawada T."/>
            <person name="Gusev O."/>
        </authorList>
    </citation>
    <scope>NUCLEOTIDE SEQUENCE</scope>
    <source>
        <strain evidence="2">NIAS01</strain>
        <tissue evidence="2">Whole body or cell culture</tissue>
    </source>
</reference>
<keyword evidence="1" id="KW-0812">Transmembrane</keyword>
<dbReference type="EMBL" id="JADBJN010000004">
    <property type="protein sequence ID" value="KAG5669232.1"/>
    <property type="molecule type" value="Genomic_DNA"/>
</dbReference>
<protein>
    <submittedName>
        <fullName evidence="2">Uncharacterized protein</fullName>
    </submittedName>
</protein>